<reference evidence="10" key="1">
    <citation type="submission" date="2021-09" db="EMBL/GenBank/DDBJ databases">
        <title>A high-quality genome of the endoparasitic fungus Hirsutella rhossiliensis with a comparison of Hirsutella genomes reveals transposable elements contributing to genome size variation.</title>
        <authorList>
            <person name="Lin R."/>
            <person name="Jiao Y."/>
            <person name="Sun X."/>
            <person name="Ling J."/>
            <person name="Xie B."/>
            <person name="Cheng X."/>
        </authorList>
    </citation>
    <scope>NUCLEOTIDE SEQUENCE</scope>
    <source>
        <strain evidence="10">HR02</strain>
    </source>
</reference>
<keyword evidence="11" id="KW-1185">Reference proteome</keyword>
<comment type="cofactor">
    <cofactor evidence="1">
        <name>FAD</name>
        <dbReference type="ChEBI" id="CHEBI:57692"/>
    </cofactor>
</comment>
<evidence type="ECO:0000259" key="9">
    <source>
        <dbReference type="Pfam" id="PF07156"/>
    </source>
</evidence>
<dbReference type="PANTHER" id="PTHR15944">
    <property type="entry name" value="FARNESYLCYSTEINE LYASE"/>
    <property type="match status" value="1"/>
</dbReference>
<dbReference type="Gene3D" id="3.50.50.60">
    <property type="entry name" value="FAD/NAD(P)-binding domain"/>
    <property type="match status" value="1"/>
</dbReference>
<feature type="signal peptide" evidence="8">
    <location>
        <begin position="1"/>
        <end position="17"/>
    </location>
</feature>
<dbReference type="PIRSF" id="PIRSF036292">
    <property type="entry name" value="Prenylcysteine_oxidase"/>
    <property type="match status" value="1"/>
</dbReference>
<protein>
    <submittedName>
        <fullName evidence="10">Prenylcysteine lyase domain-containing protein</fullName>
    </submittedName>
</protein>
<keyword evidence="4 8" id="KW-0732">Signal</keyword>
<sequence>MRLDLGLLLVLLTGGAAVVGRGVGGAGDNVKNVAIIGAGAAGSSAAYHLQKYAQDEGLAVNITIFEKTDRVGGRTLTVNLYDDAAHPVELGASIFVTINHILYNATKNFNLPLTEMAMSDDGDITAIWDGDRIVYESVAGTSWWMEAGKLWWRYGLAPYRALKLVKRVVGIFLNLYDEPYFPFRSLTRRVFELGLEKVTSVTGEQLLAENKIGPNFAREIMQPATRVNYASNLAYIHGLEAMVSFSTDGAVSVRGGNWQIFENMVQSSGAALYRNTSVTSISFEKGGMKPGAPRKFLISTRDSQATSDRSEKSPIAFDNVVVASPWQFSGIKADEGVMKQKIDTIPYTKLHVTLFTSPHKLRPGFFNLPAGSRAPSNVYTTLSKEEKPKQGAEGVGKTGFYSISTLMKVRNPKTQQTEFVYKIFSAAAVTPEFLADILGADVPSTFVAAPDEASGSAAQTISWYYPHWFHSYPIELPRVTFQDPIVGRGLYYTSGMESFISTMETNALMGMNVARLMADQFAGMSRGGWLRADEGRGRVLREDFFERVESEMGMNMNIVGQDEL</sequence>
<evidence type="ECO:0000313" key="11">
    <source>
        <dbReference type="Proteomes" id="UP000824596"/>
    </source>
</evidence>
<evidence type="ECO:0000256" key="7">
    <source>
        <dbReference type="ARBA" id="ARBA00023180"/>
    </source>
</evidence>
<gene>
    <name evidence="10" type="ORF">HRG_03428</name>
</gene>
<keyword evidence="7" id="KW-0325">Glycoprotein</keyword>
<name>A0A9P8N688_9HYPO</name>
<dbReference type="InterPro" id="IPR010795">
    <property type="entry name" value="Prenylcys_lyase"/>
</dbReference>
<dbReference type="GO" id="GO:0030327">
    <property type="term" value="P:prenylated protein catabolic process"/>
    <property type="evidence" value="ECO:0007669"/>
    <property type="project" value="TreeGrafter"/>
</dbReference>
<keyword evidence="6" id="KW-0560">Oxidoreductase</keyword>
<dbReference type="RefSeq" id="XP_044722925.1">
    <property type="nucleotide sequence ID" value="XM_044861899.1"/>
</dbReference>
<dbReference type="InterPro" id="IPR017046">
    <property type="entry name" value="Prenylcysteine_Oxase1"/>
</dbReference>
<dbReference type="GO" id="GO:0001735">
    <property type="term" value="F:prenylcysteine oxidase activity"/>
    <property type="evidence" value="ECO:0007669"/>
    <property type="project" value="InterPro"/>
</dbReference>
<dbReference type="PANTHER" id="PTHR15944:SF0">
    <property type="entry name" value="PRENYLCYSTEINE LYASE DOMAIN-CONTAINING PROTEIN"/>
    <property type="match status" value="1"/>
</dbReference>
<comment type="similarity">
    <text evidence="2">Belongs to the prenylcysteine oxidase family.</text>
</comment>
<dbReference type="InterPro" id="IPR036188">
    <property type="entry name" value="FAD/NAD-bd_sf"/>
</dbReference>
<evidence type="ECO:0000256" key="8">
    <source>
        <dbReference type="SAM" id="SignalP"/>
    </source>
</evidence>
<dbReference type="AlphaFoldDB" id="A0A9P8N688"/>
<keyword evidence="10" id="KW-0456">Lyase</keyword>
<organism evidence="10 11">
    <name type="scientific">Hirsutella rhossiliensis</name>
    <dbReference type="NCBI Taxonomy" id="111463"/>
    <lineage>
        <taxon>Eukaryota</taxon>
        <taxon>Fungi</taxon>
        <taxon>Dikarya</taxon>
        <taxon>Ascomycota</taxon>
        <taxon>Pezizomycotina</taxon>
        <taxon>Sordariomycetes</taxon>
        <taxon>Hypocreomycetidae</taxon>
        <taxon>Hypocreales</taxon>
        <taxon>Ophiocordycipitaceae</taxon>
        <taxon>Hirsutella</taxon>
    </lineage>
</organism>
<evidence type="ECO:0000256" key="3">
    <source>
        <dbReference type="ARBA" id="ARBA00022630"/>
    </source>
</evidence>
<accession>A0A9P8N688</accession>
<dbReference type="OrthoDB" id="437369at2759"/>
<dbReference type="Pfam" id="PF13450">
    <property type="entry name" value="NAD_binding_8"/>
    <property type="match status" value="1"/>
</dbReference>
<dbReference type="GO" id="GO:0016829">
    <property type="term" value="F:lyase activity"/>
    <property type="evidence" value="ECO:0007669"/>
    <property type="project" value="UniProtKB-KW"/>
</dbReference>
<dbReference type="GO" id="GO:0030328">
    <property type="term" value="P:prenylcysteine catabolic process"/>
    <property type="evidence" value="ECO:0007669"/>
    <property type="project" value="InterPro"/>
</dbReference>
<dbReference type="EMBL" id="JAIZPD010000003">
    <property type="protein sequence ID" value="KAH0965412.1"/>
    <property type="molecule type" value="Genomic_DNA"/>
</dbReference>
<dbReference type="SUPFAM" id="SSF51905">
    <property type="entry name" value="FAD/NAD(P)-binding domain"/>
    <property type="match status" value="1"/>
</dbReference>
<feature type="chain" id="PRO_5040376747" evidence="8">
    <location>
        <begin position="18"/>
        <end position="564"/>
    </location>
</feature>
<evidence type="ECO:0000256" key="2">
    <source>
        <dbReference type="ARBA" id="ARBA00009967"/>
    </source>
</evidence>
<proteinExistence type="inferred from homology"/>
<evidence type="ECO:0000256" key="6">
    <source>
        <dbReference type="ARBA" id="ARBA00023002"/>
    </source>
</evidence>
<keyword evidence="3" id="KW-0285">Flavoprotein</keyword>
<evidence type="ECO:0000256" key="4">
    <source>
        <dbReference type="ARBA" id="ARBA00022729"/>
    </source>
</evidence>
<dbReference type="GeneID" id="68352557"/>
<feature type="domain" description="Prenylcysteine lyase" evidence="9">
    <location>
        <begin position="143"/>
        <end position="523"/>
    </location>
</feature>
<evidence type="ECO:0000256" key="1">
    <source>
        <dbReference type="ARBA" id="ARBA00001974"/>
    </source>
</evidence>
<evidence type="ECO:0000256" key="5">
    <source>
        <dbReference type="ARBA" id="ARBA00022827"/>
    </source>
</evidence>
<evidence type="ECO:0000313" key="10">
    <source>
        <dbReference type="EMBL" id="KAH0965412.1"/>
    </source>
</evidence>
<dbReference type="Pfam" id="PF07156">
    <property type="entry name" value="Prenylcys_lyase"/>
    <property type="match status" value="1"/>
</dbReference>
<keyword evidence="5" id="KW-0274">FAD</keyword>
<comment type="caution">
    <text evidence="10">The sequence shown here is derived from an EMBL/GenBank/DDBJ whole genome shotgun (WGS) entry which is preliminary data.</text>
</comment>
<dbReference type="Proteomes" id="UP000824596">
    <property type="component" value="Unassembled WGS sequence"/>
</dbReference>